<dbReference type="OrthoDB" id="40048at2759"/>
<dbReference type="InterPro" id="IPR056169">
    <property type="entry name" value="HB_ELP1"/>
</dbReference>
<feature type="region of interest" description="Disordered" evidence="8">
    <location>
        <begin position="193"/>
        <end position="217"/>
    </location>
</feature>
<evidence type="ECO:0000256" key="4">
    <source>
        <dbReference type="ARBA" id="ARBA00022694"/>
    </source>
</evidence>
<evidence type="ECO:0000313" key="15">
    <source>
        <dbReference type="Proteomes" id="UP000623687"/>
    </source>
</evidence>
<dbReference type="Gene3D" id="1.25.40.470">
    <property type="match status" value="1"/>
</dbReference>
<dbReference type="Gene3D" id="2.130.10.10">
    <property type="entry name" value="YVTN repeat-like/Quinoprotein amine dehydrogenase"/>
    <property type="match status" value="1"/>
</dbReference>
<evidence type="ECO:0000259" key="9">
    <source>
        <dbReference type="Pfam" id="PF04762"/>
    </source>
</evidence>
<dbReference type="UniPathway" id="UPA00988"/>
<dbReference type="InterPro" id="IPR056167">
    <property type="entry name" value="A-sol_ELP1"/>
</dbReference>
<comment type="caution">
    <text evidence="14">The sequence shown here is derived from an EMBL/GenBank/DDBJ whole genome shotgun (WGS) entry which is preliminary data.</text>
</comment>
<evidence type="ECO:0000259" key="12">
    <source>
        <dbReference type="Pfam" id="PF23925"/>
    </source>
</evidence>
<evidence type="ECO:0000256" key="1">
    <source>
        <dbReference type="ARBA" id="ARBA00005043"/>
    </source>
</evidence>
<dbReference type="InterPro" id="IPR056166">
    <property type="entry name" value="TPR_ELP1"/>
</dbReference>
<feature type="domain" description="ELP1 N-terminal second beta-propeller" evidence="10">
    <location>
        <begin position="427"/>
        <end position="700"/>
    </location>
</feature>
<dbReference type="Pfam" id="PF04762">
    <property type="entry name" value="Beta-prop_ELP1_1st"/>
    <property type="match status" value="1"/>
</dbReference>
<gene>
    <name evidence="14" type="ORF">PC9H_008106</name>
</gene>
<feature type="domain" description="ELP1 three-helical bundle" evidence="13">
    <location>
        <begin position="1084"/>
        <end position="1250"/>
    </location>
</feature>
<organism evidence="14 15">
    <name type="scientific">Pleurotus ostreatus</name>
    <name type="common">Oyster mushroom</name>
    <name type="synonym">White-rot fungus</name>
    <dbReference type="NCBI Taxonomy" id="5322"/>
    <lineage>
        <taxon>Eukaryota</taxon>
        <taxon>Fungi</taxon>
        <taxon>Dikarya</taxon>
        <taxon>Basidiomycota</taxon>
        <taxon>Agaricomycotina</taxon>
        <taxon>Agaricomycetes</taxon>
        <taxon>Agaricomycetidae</taxon>
        <taxon>Agaricales</taxon>
        <taxon>Pleurotineae</taxon>
        <taxon>Pleurotaceae</taxon>
        <taxon>Pleurotus</taxon>
    </lineage>
</organism>
<reference evidence="14" key="1">
    <citation type="submission" date="2019-07" db="EMBL/GenBank/DDBJ databases">
        <authorList>
            <person name="Palmer J.M."/>
        </authorList>
    </citation>
    <scope>NUCLEOTIDE SEQUENCE</scope>
    <source>
        <strain evidence="14">PC9</strain>
    </source>
</reference>
<evidence type="ECO:0000256" key="5">
    <source>
        <dbReference type="ARBA" id="ARBA00029535"/>
    </source>
</evidence>
<feature type="domain" description="ELP1 TPR" evidence="11">
    <location>
        <begin position="909"/>
        <end position="1071"/>
    </location>
</feature>
<evidence type="ECO:0000256" key="2">
    <source>
        <dbReference type="ARBA" id="ARBA00006086"/>
    </source>
</evidence>
<protein>
    <recommendedName>
        <fullName evidence="5 6">Elongator complex protein 1</fullName>
    </recommendedName>
</protein>
<feature type="domain" description="ELP1 first N-terminal beta-propeller" evidence="9">
    <location>
        <begin position="1"/>
        <end position="393"/>
    </location>
</feature>
<evidence type="ECO:0000256" key="3">
    <source>
        <dbReference type="ARBA" id="ARBA00022490"/>
    </source>
</evidence>
<keyword evidence="7" id="KW-0175">Coiled coil</keyword>
<evidence type="ECO:0000256" key="8">
    <source>
        <dbReference type="SAM" id="MobiDB-lite"/>
    </source>
</evidence>
<dbReference type="GeneID" id="59377924"/>
<evidence type="ECO:0000259" key="13">
    <source>
        <dbReference type="Pfam" id="PF23936"/>
    </source>
</evidence>
<sequence length="1310" mass="146396">MRNLSLSSTSEVILGDSVASSTAIDLDEAAVYIASISEDATVIEIRKLDAADAQHQSHATLLDVITVEQQPTKITSFRFLPDSRKLILILHGGDMHSYSLETEEVNLSALERSLTQINGTQAEVEGSIEAGILSAEWGPDDELLALITGDEKLILMTSAFDVLSEASLHTADYGEDAPINVGWGSKQTQFHGSLGKAAAQEKPTSNVGSSPDDDRAPRISWRGDGSYFVVSAFFTPHDTGLPRRVLRVFDRQAKLQATMDPIPGLEHPLAWRPSGNIIASTQRFGFEGGGAGKSDRHDVVFFERNGLRHGEFSLRFKNTVDESASARKWGYNVRDLAWSSDSSVLAVWIEHEKGDTVQLWTIGNYHWYLTHEIISPTWGNSHSRFTSMSWHPEKSLCLHLTTHQRTYTWDASSSHSKPPNDTGSVAVIDGSKILLTPFRMQNVPPPMSSLQLDFVANPSLHPIQVPVHTAFCITTDVLAVLWESGFVEVWSLNTRLEQGYGPVMKPSQVWAGKVDSCSKARQMVAQEGPDNTLRLLILGVTDNGMDVLVDVSVEGGAVNVKAPQSIPNRSGRLITTDSGILYQSATGEVQEGKCFHLARFPEFCFSAQLVSASDTSDRIIVGHASPAKLYAAGHDQHVLLASNATSYTVGSGYIIFTTSAHECIFIPLSALPQLLDDAGKGEGKHPEWEKRRVERGSRIVVVVPSSMSLVLQMPRGNLETINPRPLVMEVVRQDIAQHNYRKAFLACRKHRIDFSVIVESNQEDFLENLSVFLEQVHEVDYINLFLTTISHGSLSPEVTTRVCDRVQEILSTIDLNKYVNTILTARVVKSPPDHEAALGLLPKLRSINPELVEEAVKYVIFLVDADKLFDIALGMYDFSLVLMIAQHAQKDPREYLPFLRELRALETNYQRFKIDDHLKRYTSALKNLSLGGGPYFDEAKAYIEKHQLHEAALGIWRNTDQYNTILELYGDWLFERREFRQAAAAFVEASNLPKAMVAYERALEWQELFDIAIRCDAKGEGIKDLAYRVAEELTAKKRYAEAATVLADYGKDIREAVIALVQGNHFAEAKRITSLHGRPELVKDVIHPGALESRSQLSDDLTEMRDQLRKQLNRIRELRIKKQEEPDAFYGAEDSNLANVDVMTDASMAPTAFTRYTVAPSMASRASKISSRSKRKAERKIGSGRKGTVDEEEYLLNSITKLVARFQTAQREAHGLLPFLFQFSTEHREEGLELQKEVSEFEEELLATLEDIWTKPKTDSDNPDESNGDTWATRMEEIEKRRLIEPTAKITKPDLRKGDWRLRLFDVTGK</sequence>
<feature type="domain" description="ELP1 alpha-solenoid" evidence="12">
    <location>
        <begin position="724"/>
        <end position="902"/>
    </location>
</feature>
<evidence type="ECO:0000256" key="7">
    <source>
        <dbReference type="SAM" id="Coils"/>
    </source>
</evidence>
<dbReference type="InterPro" id="IPR015943">
    <property type="entry name" value="WD40/YVTN_repeat-like_dom_sf"/>
</dbReference>
<name>A0A8H6ZUR2_PLEOS</name>
<comment type="function">
    <text evidence="6">Component of the elongator complex which is required for multiple tRNA modifications, including mcm5U (5-methoxycarbonylmethyl uridine), mcm5s2U (5-methoxycarbonylmethyl-2-thiouridine), and ncm5U (5-carbamoylmethyl uridine). The elongator complex catalyzes formation of carboxymethyluridine in the wobble base at position 34 in tRNAs.</text>
</comment>
<comment type="subcellular location">
    <subcellularLocation>
        <location evidence="6">Cytoplasm</location>
    </subcellularLocation>
    <subcellularLocation>
        <location evidence="6">Nucleus</location>
    </subcellularLocation>
</comment>
<dbReference type="VEuPathDB" id="FungiDB:PC9H_008106"/>
<dbReference type="EMBL" id="JACETU010000005">
    <property type="protein sequence ID" value="KAF7428874.1"/>
    <property type="molecule type" value="Genomic_DNA"/>
</dbReference>
<comment type="similarity">
    <text evidence="2 6">Belongs to the ELP1/IKA1 family.</text>
</comment>
<keyword evidence="6" id="KW-0539">Nucleus</keyword>
<dbReference type="InterPro" id="IPR006849">
    <property type="entry name" value="Elp1"/>
</dbReference>
<dbReference type="PANTHER" id="PTHR12747">
    <property type="entry name" value="ELONGATOR COMPLEX PROTEIN 1"/>
    <property type="match status" value="1"/>
</dbReference>
<dbReference type="GO" id="GO:0005634">
    <property type="term" value="C:nucleus"/>
    <property type="evidence" value="ECO:0007669"/>
    <property type="project" value="UniProtKB-SubCell"/>
</dbReference>
<dbReference type="SUPFAM" id="SSF82171">
    <property type="entry name" value="DPP6 N-terminal domain-like"/>
    <property type="match status" value="1"/>
</dbReference>
<dbReference type="PIRSF" id="PIRSF017233">
    <property type="entry name" value="IKAP"/>
    <property type="match status" value="1"/>
</dbReference>
<keyword evidence="3 6" id="KW-0963">Cytoplasm</keyword>
<dbReference type="GO" id="GO:0005829">
    <property type="term" value="C:cytosol"/>
    <property type="evidence" value="ECO:0007669"/>
    <property type="project" value="TreeGrafter"/>
</dbReference>
<dbReference type="RefSeq" id="XP_036631246.1">
    <property type="nucleotide sequence ID" value="XM_036777626.1"/>
</dbReference>
<feature type="coiled-coil region" evidence="7">
    <location>
        <begin position="1094"/>
        <end position="1125"/>
    </location>
</feature>
<dbReference type="GO" id="GO:0000049">
    <property type="term" value="F:tRNA binding"/>
    <property type="evidence" value="ECO:0007669"/>
    <property type="project" value="TreeGrafter"/>
</dbReference>
<evidence type="ECO:0000259" key="11">
    <source>
        <dbReference type="Pfam" id="PF23878"/>
    </source>
</evidence>
<keyword evidence="4" id="KW-0819">tRNA processing</keyword>
<dbReference type="Pfam" id="PF23797">
    <property type="entry name" value="Beta-prop_ELP1_2nd"/>
    <property type="match status" value="1"/>
</dbReference>
<keyword evidence="15" id="KW-1185">Reference proteome</keyword>
<accession>A0A8H6ZUR2</accession>
<comment type="pathway">
    <text evidence="1">tRNA modification; 5-methoxycarbonylmethyl-2-thiouridine-tRNA biosynthesis.</text>
</comment>
<dbReference type="Pfam" id="PF23878">
    <property type="entry name" value="TPR_ELP1"/>
    <property type="match status" value="1"/>
</dbReference>
<evidence type="ECO:0000256" key="6">
    <source>
        <dbReference type="PIRNR" id="PIRNR017233"/>
    </source>
</evidence>
<dbReference type="GO" id="GO:0002926">
    <property type="term" value="P:tRNA wobble base 5-methoxycarbonylmethyl-2-thiouridinylation"/>
    <property type="evidence" value="ECO:0007669"/>
    <property type="project" value="TreeGrafter"/>
</dbReference>
<dbReference type="Pfam" id="PF23936">
    <property type="entry name" value="HB_ELP1"/>
    <property type="match status" value="1"/>
</dbReference>
<proteinExistence type="inferred from homology"/>
<evidence type="ECO:0000259" key="10">
    <source>
        <dbReference type="Pfam" id="PF23797"/>
    </source>
</evidence>
<dbReference type="GO" id="GO:0033588">
    <property type="term" value="C:elongator holoenzyme complex"/>
    <property type="evidence" value="ECO:0007669"/>
    <property type="project" value="InterPro"/>
</dbReference>
<dbReference type="InterPro" id="IPR056164">
    <property type="entry name" value="Beta-prop_ELP1_1st"/>
</dbReference>
<dbReference type="Pfam" id="PF23925">
    <property type="entry name" value="A-sol_ELP1"/>
    <property type="match status" value="1"/>
</dbReference>
<dbReference type="InterPro" id="IPR056165">
    <property type="entry name" value="Beta-prop_ELP1_2nd"/>
</dbReference>
<dbReference type="Proteomes" id="UP000623687">
    <property type="component" value="Unassembled WGS sequence"/>
</dbReference>
<dbReference type="PANTHER" id="PTHR12747:SF0">
    <property type="entry name" value="ELONGATOR COMPLEX PROTEIN 1"/>
    <property type="match status" value="1"/>
</dbReference>
<evidence type="ECO:0000313" key="14">
    <source>
        <dbReference type="EMBL" id="KAF7428874.1"/>
    </source>
</evidence>